<evidence type="ECO:0000313" key="2">
    <source>
        <dbReference type="EMBL" id="JAT29135.1"/>
    </source>
</evidence>
<feature type="coiled-coil region" evidence="1">
    <location>
        <begin position="68"/>
        <end position="102"/>
    </location>
</feature>
<dbReference type="EMBL" id="GEBQ01010842">
    <property type="protein sequence ID" value="JAT29135.1"/>
    <property type="molecule type" value="Transcribed_RNA"/>
</dbReference>
<organism evidence="2">
    <name type="scientific">Graphocephala atropunctata</name>
    <dbReference type="NCBI Taxonomy" id="36148"/>
    <lineage>
        <taxon>Eukaryota</taxon>
        <taxon>Metazoa</taxon>
        <taxon>Ecdysozoa</taxon>
        <taxon>Arthropoda</taxon>
        <taxon>Hexapoda</taxon>
        <taxon>Insecta</taxon>
        <taxon>Pterygota</taxon>
        <taxon>Neoptera</taxon>
        <taxon>Paraneoptera</taxon>
        <taxon>Hemiptera</taxon>
        <taxon>Auchenorrhyncha</taxon>
        <taxon>Membracoidea</taxon>
        <taxon>Cicadellidae</taxon>
        <taxon>Cicadellinae</taxon>
        <taxon>Cicadellini</taxon>
        <taxon>Graphocephala</taxon>
    </lineage>
</organism>
<name>A0A1B6LZR6_9HEMI</name>
<protein>
    <submittedName>
        <fullName evidence="2">Uncharacterized protein</fullName>
    </submittedName>
</protein>
<gene>
    <name evidence="2" type="ORF">g.14256</name>
</gene>
<reference evidence="2" key="1">
    <citation type="submission" date="2015-11" db="EMBL/GenBank/DDBJ databases">
        <title>De novo transcriptome assembly of four potential Pierce s Disease insect vectors from Arizona vineyards.</title>
        <authorList>
            <person name="Tassone E.E."/>
        </authorList>
    </citation>
    <scope>NUCLEOTIDE SEQUENCE</scope>
</reference>
<feature type="non-terminal residue" evidence="2">
    <location>
        <position position="1"/>
    </location>
</feature>
<sequence>LLVTNESLQNQMLEDTSCLSETIYSLLTDQQLLLEEQANTADKNKTIRKLTDEKQCLIEKISYLEQIVSQVQHELTSIQETANNFESQVVSLNDELKREGANQQTLLVTNES</sequence>
<evidence type="ECO:0000256" key="1">
    <source>
        <dbReference type="SAM" id="Coils"/>
    </source>
</evidence>
<feature type="non-terminal residue" evidence="2">
    <location>
        <position position="112"/>
    </location>
</feature>
<keyword evidence="1" id="KW-0175">Coiled coil</keyword>
<dbReference type="AlphaFoldDB" id="A0A1B6LZR6"/>
<proteinExistence type="predicted"/>
<accession>A0A1B6LZR6</accession>